<dbReference type="Pfam" id="PF00561">
    <property type="entry name" value="Abhydrolase_1"/>
    <property type="match status" value="1"/>
</dbReference>
<dbReference type="PRINTS" id="PR00412">
    <property type="entry name" value="EPOXHYDRLASE"/>
</dbReference>
<comment type="caution">
    <text evidence="2">The sequence shown here is derived from an EMBL/GenBank/DDBJ whole genome shotgun (WGS) entry which is preliminary data.</text>
</comment>
<reference evidence="3" key="1">
    <citation type="submission" date="2020-06" db="EMBL/GenBank/DDBJ databases">
        <title>Draft genomic sequence of Geomonas sp. Red330.</title>
        <authorList>
            <person name="Itoh H."/>
            <person name="Zhenxing X."/>
            <person name="Ushijima N."/>
            <person name="Masuda Y."/>
            <person name="Shiratori Y."/>
            <person name="Senoo K."/>
        </authorList>
    </citation>
    <scope>NUCLEOTIDE SEQUENCE [LARGE SCALE GENOMIC DNA]</scope>
    <source>
        <strain evidence="3">Red330</strain>
    </source>
</reference>
<dbReference type="InterPro" id="IPR000073">
    <property type="entry name" value="AB_hydrolase_1"/>
</dbReference>
<gene>
    <name evidence="2" type="ORF">GMST_33270</name>
</gene>
<dbReference type="InterPro" id="IPR050266">
    <property type="entry name" value="AB_hydrolase_sf"/>
</dbReference>
<dbReference type="Gene3D" id="3.40.50.1820">
    <property type="entry name" value="alpha/beta hydrolase"/>
    <property type="match status" value="1"/>
</dbReference>
<dbReference type="InterPro" id="IPR000639">
    <property type="entry name" value="Epox_hydrolase-like"/>
</dbReference>
<keyword evidence="3" id="KW-1185">Reference proteome</keyword>
<organism evidence="2 3">
    <name type="scientific">Geomonas silvestris</name>
    <dbReference type="NCBI Taxonomy" id="2740184"/>
    <lineage>
        <taxon>Bacteria</taxon>
        <taxon>Pseudomonadati</taxon>
        <taxon>Thermodesulfobacteriota</taxon>
        <taxon>Desulfuromonadia</taxon>
        <taxon>Geobacterales</taxon>
        <taxon>Geobacteraceae</taxon>
        <taxon>Geomonas</taxon>
    </lineage>
</organism>
<dbReference type="PANTHER" id="PTHR43798">
    <property type="entry name" value="MONOACYLGLYCEROL LIPASE"/>
    <property type="match status" value="1"/>
</dbReference>
<dbReference type="InterPro" id="IPR029058">
    <property type="entry name" value="AB_hydrolase_fold"/>
</dbReference>
<dbReference type="EMBL" id="BLXX01000011">
    <property type="protein sequence ID" value="GFO61002.1"/>
    <property type="molecule type" value="Genomic_DNA"/>
</dbReference>
<protein>
    <submittedName>
        <fullName evidence="2">Alpha/beta hydrolase</fullName>
    </submittedName>
</protein>
<dbReference type="Proteomes" id="UP000556026">
    <property type="component" value="Unassembled WGS sequence"/>
</dbReference>
<dbReference type="RefSeq" id="WP_183355804.1">
    <property type="nucleotide sequence ID" value="NZ_BLXX01000011.1"/>
</dbReference>
<dbReference type="GO" id="GO:0016787">
    <property type="term" value="F:hydrolase activity"/>
    <property type="evidence" value="ECO:0007669"/>
    <property type="project" value="UniProtKB-KW"/>
</dbReference>
<evidence type="ECO:0000259" key="1">
    <source>
        <dbReference type="Pfam" id="PF00561"/>
    </source>
</evidence>
<sequence>MDHKAQVNGTTLSYFDEGTGPVVLLMHGFPLNRQMWQAQIRPLSQAGYRVIAPDLPGFGGSEPSAAGYSMDAFADTIIGLLDALDLRRVVVGGMSMGGYILCDLLERYPERVSAACFIATKSADDDEEGRARRTTLAAQAERLGANPIIKIFAELLFAPETSQTQPALIAQVTAWMRSTAPGALAGGLLAMRDRKDYTELLPSFPQPSLVLFGSEDRAGSPAAVEVFRAGLPACESLIIPGGGHMVNMEQPELFNARLLDFLNRNRENL</sequence>
<dbReference type="SUPFAM" id="SSF53474">
    <property type="entry name" value="alpha/beta-Hydrolases"/>
    <property type="match status" value="1"/>
</dbReference>
<feature type="domain" description="AB hydrolase-1" evidence="1">
    <location>
        <begin position="21"/>
        <end position="251"/>
    </location>
</feature>
<keyword evidence="2" id="KW-0378">Hydrolase</keyword>
<evidence type="ECO:0000313" key="3">
    <source>
        <dbReference type="Proteomes" id="UP000556026"/>
    </source>
</evidence>
<evidence type="ECO:0000313" key="2">
    <source>
        <dbReference type="EMBL" id="GFO61002.1"/>
    </source>
</evidence>
<dbReference type="AlphaFoldDB" id="A0A6V8MM10"/>
<proteinExistence type="predicted"/>
<dbReference type="PRINTS" id="PR00111">
    <property type="entry name" value="ABHYDROLASE"/>
</dbReference>
<accession>A0A6V8MM10</accession>
<name>A0A6V8MM10_9BACT</name>